<evidence type="ECO:0000256" key="1">
    <source>
        <dbReference type="SAM" id="MobiDB-lite"/>
    </source>
</evidence>
<dbReference type="Gramene" id="PNW86488">
    <property type="protein sequence ID" value="PNW86488"/>
    <property type="gene ID" value="CHLRE_02g088551v5"/>
</dbReference>
<organism evidence="3 4">
    <name type="scientific">Chlamydomonas reinhardtii</name>
    <name type="common">Chlamydomonas smithii</name>
    <dbReference type="NCBI Taxonomy" id="3055"/>
    <lineage>
        <taxon>Eukaryota</taxon>
        <taxon>Viridiplantae</taxon>
        <taxon>Chlorophyta</taxon>
        <taxon>core chlorophytes</taxon>
        <taxon>Chlorophyceae</taxon>
        <taxon>CS clade</taxon>
        <taxon>Chlamydomonadales</taxon>
        <taxon>Chlamydomonadaceae</taxon>
        <taxon>Chlamydomonas</taxon>
    </lineage>
</organism>
<feature type="compositionally biased region" description="Low complexity" evidence="1">
    <location>
        <begin position="129"/>
        <end position="141"/>
    </location>
</feature>
<evidence type="ECO:0000313" key="3">
    <source>
        <dbReference type="EMBL" id="PNW86488.1"/>
    </source>
</evidence>
<keyword evidence="2" id="KW-0472">Membrane</keyword>
<dbReference type="InParanoid" id="A0A2K3E126"/>
<dbReference type="OrthoDB" id="10675257at2759"/>
<keyword evidence="2" id="KW-1133">Transmembrane helix</keyword>
<protein>
    <submittedName>
        <fullName evidence="3">Uncharacterized protein</fullName>
    </submittedName>
</protein>
<feature type="compositionally biased region" description="Low complexity" evidence="1">
    <location>
        <begin position="153"/>
        <end position="164"/>
    </location>
</feature>
<feature type="region of interest" description="Disordered" evidence="1">
    <location>
        <begin position="365"/>
        <end position="399"/>
    </location>
</feature>
<gene>
    <name evidence="3" type="ORF">CHLRE_02g088551v5</name>
</gene>
<dbReference type="AlphaFoldDB" id="A0A2K3E126"/>
<sequence>MDPATLQHALIFACLLCAGVACLKALQSIARRLRKRQSAARTLGCGGSRVATPRAPLPVPSPAVACTCASAAPFSKLAKQSSSLRSRCTSSLVQLRFGAPVAVAVANGGLVQSPASSAPCSVADSAESLSRSNSGISSPSDSDTESNRGRRLSTSSTCSASSAGGSTCARHFRAAGPVACSAAAAAAAAPAAALAMTPSALTTCSDFSTTPITTATATTTTASIGTACSSASSSTVPSPRPPLRSSLRRPKAARARAGCGSPAPRKTVTFSAGGDTICTPPTAEALGLLAAGARAAPVVPTATSSACSIPTATAEPSIAAAPARSLSAELPADPSTAPAAAAAAAAAPAPASSWAPLPLPLSPAPSAAFSTPGRQRVQQALAEAKARHGHLGRQPLPAAWPLPPHAPGYEAALRAEEAARQLLLQAREPQVPGRWERLAGSPNLPLSHQDSGLLSLAYAAPSEAQQVDAGRSAGGVAAAAALREMLASEPLLLARVVARQQALSPALAGAAAAL</sequence>
<feature type="transmembrane region" description="Helical" evidence="2">
    <location>
        <begin position="6"/>
        <end position="26"/>
    </location>
</feature>
<dbReference type="Proteomes" id="UP000006906">
    <property type="component" value="Chromosome 2"/>
</dbReference>
<feature type="region of interest" description="Disordered" evidence="1">
    <location>
        <begin position="227"/>
        <end position="274"/>
    </location>
</feature>
<evidence type="ECO:0000313" key="4">
    <source>
        <dbReference type="Proteomes" id="UP000006906"/>
    </source>
</evidence>
<evidence type="ECO:0000256" key="2">
    <source>
        <dbReference type="SAM" id="Phobius"/>
    </source>
</evidence>
<dbReference type="GeneID" id="66052298"/>
<feature type="compositionally biased region" description="Low complexity" evidence="1">
    <location>
        <begin position="227"/>
        <end position="237"/>
    </location>
</feature>
<proteinExistence type="predicted"/>
<dbReference type="RefSeq" id="XP_042927011.1">
    <property type="nucleotide sequence ID" value="XM_043059377.1"/>
</dbReference>
<reference evidence="3 4" key="1">
    <citation type="journal article" date="2007" name="Science">
        <title>The Chlamydomonas genome reveals the evolution of key animal and plant functions.</title>
        <authorList>
            <person name="Merchant S.S."/>
            <person name="Prochnik S.E."/>
            <person name="Vallon O."/>
            <person name="Harris E.H."/>
            <person name="Karpowicz S.J."/>
            <person name="Witman G.B."/>
            <person name="Terry A."/>
            <person name="Salamov A."/>
            <person name="Fritz-Laylin L.K."/>
            <person name="Marechal-Drouard L."/>
            <person name="Marshall W.F."/>
            <person name="Qu L.H."/>
            <person name="Nelson D.R."/>
            <person name="Sanderfoot A.A."/>
            <person name="Spalding M.H."/>
            <person name="Kapitonov V.V."/>
            <person name="Ren Q."/>
            <person name="Ferris P."/>
            <person name="Lindquist E."/>
            <person name="Shapiro H."/>
            <person name="Lucas S.M."/>
            <person name="Grimwood J."/>
            <person name="Schmutz J."/>
            <person name="Cardol P."/>
            <person name="Cerutti H."/>
            <person name="Chanfreau G."/>
            <person name="Chen C.L."/>
            <person name="Cognat V."/>
            <person name="Croft M.T."/>
            <person name="Dent R."/>
            <person name="Dutcher S."/>
            <person name="Fernandez E."/>
            <person name="Fukuzawa H."/>
            <person name="Gonzalez-Ballester D."/>
            <person name="Gonzalez-Halphen D."/>
            <person name="Hallmann A."/>
            <person name="Hanikenne M."/>
            <person name="Hippler M."/>
            <person name="Inwood W."/>
            <person name="Jabbari K."/>
            <person name="Kalanon M."/>
            <person name="Kuras R."/>
            <person name="Lefebvre P.A."/>
            <person name="Lemaire S.D."/>
            <person name="Lobanov A.V."/>
            <person name="Lohr M."/>
            <person name="Manuell A."/>
            <person name="Meier I."/>
            <person name="Mets L."/>
            <person name="Mittag M."/>
            <person name="Mittelmeier T."/>
            <person name="Moroney J.V."/>
            <person name="Moseley J."/>
            <person name="Napoli C."/>
            <person name="Nedelcu A.M."/>
            <person name="Niyogi K."/>
            <person name="Novoselov S.V."/>
            <person name="Paulsen I.T."/>
            <person name="Pazour G."/>
            <person name="Purton S."/>
            <person name="Ral J.P."/>
            <person name="Riano-Pachon D.M."/>
            <person name="Riekhof W."/>
            <person name="Rymarquis L."/>
            <person name="Schroda M."/>
            <person name="Stern D."/>
            <person name="Umen J."/>
            <person name="Willows R."/>
            <person name="Wilson N."/>
            <person name="Zimmer S.L."/>
            <person name="Allmer J."/>
            <person name="Balk J."/>
            <person name="Bisova K."/>
            <person name="Chen C.J."/>
            <person name="Elias M."/>
            <person name="Gendler K."/>
            <person name="Hauser C."/>
            <person name="Lamb M.R."/>
            <person name="Ledford H."/>
            <person name="Long J.C."/>
            <person name="Minagawa J."/>
            <person name="Page M.D."/>
            <person name="Pan J."/>
            <person name="Pootakham W."/>
            <person name="Roje S."/>
            <person name="Rose A."/>
            <person name="Stahlberg E."/>
            <person name="Terauchi A.M."/>
            <person name="Yang P."/>
            <person name="Ball S."/>
            <person name="Bowler C."/>
            <person name="Dieckmann C.L."/>
            <person name="Gladyshev V.N."/>
            <person name="Green P."/>
            <person name="Jorgensen R."/>
            <person name="Mayfield S."/>
            <person name="Mueller-Roeber B."/>
            <person name="Rajamani S."/>
            <person name="Sayre R.T."/>
            <person name="Brokstein P."/>
            <person name="Dubchak I."/>
            <person name="Goodstein D."/>
            <person name="Hornick L."/>
            <person name="Huang Y.W."/>
            <person name="Jhaveri J."/>
            <person name="Luo Y."/>
            <person name="Martinez D."/>
            <person name="Ngau W.C."/>
            <person name="Otillar B."/>
            <person name="Poliakov A."/>
            <person name="Porter A."/>
            <person name="Szajkowski L."/>
            <person name="Werner G."/>
            <person name="Zhou K."/>
            <person name="Grigoriev I.V."/>
            <person name="Rokhsar D.S."/>
            <person name="Grossman A.R."/>
        </authorList>
    </citation>
    <scope>NUCLEOTIDE SEQUENCE [LARGE SCALE GENOMIC DNA]</scope>
    <source>
        <strain evidence="4">CC-503</strain>
    </source>
</reference>
<keyword evidence="4" id="KW-1185">Reference proteome</keyword>
<keyword evidence="2" id="KW-0812">Transmembrane</keyword>
<feature type="region of interest" description="Disordered" evidence="1">
    <location>
        <begin position="129"/>
        <end position="164"/>
    </location>
</feature>
<dbReference type="KEGG" id="cre:CHLRE_02g088551v5"/>
<accession>A0A2K3E126</accession>
<name>A0A2K3E126_CHLRE</name>
<dbReference type="EMBL" id="CM008963">
    <property type="protein sequence ID" value="PNW86488.1"/>
    <property type="molecule type" value="Genomic_DNA"/>
</dbReference>